<gene>
    <name evidence="1" type="ORF">ACFSQ0_07315</name>
</gene>
<evidence type="ECO:0000313" key="1">
    <source>
        <dbReference type="EMBL" id="MFD2697797.1"/>
    </source>
</evidence>
<dbReference type="Proteomes" id="UP001597357">
    <property type="component" value="Unassembled WGS sequence"/>
</dbReference>
<comment type="caution">
    <text evidence="1">The sequence shown here is derived from an EMBL/GenBank/DDBJ whole genome shotgun (WGS) entry which is preliminary data.</text>
</comment>
<organism evidence="1 2">
    <name type="scientific">Mesonia sediminis</name>
    <dbReference type="NCBI Taxonomy" id="1703946"/>
    <lineage>
        <taxon>Bacteria</taxon>
        <taxon>Pseudomonadati</taxon>
        <taxon>Bacteroidota</taxon>
        <taxon>Flavobacteriia</taxon>
        <taxon>Flavobacteriales</taxon>
        <taxon>Flavobacteriaceae</taxon>
        <taxon>Mesonia</taxon>
    </lineage>
</organism>
<accession>A0ABW5SDK8</accession>
<name>A0ABW5SDK8_9FLAO</name>
<evidence type="ECO:0000313" key="2">
    <source>
        <dbReference type="Proteomes" id="UP001597357"/>
    </source>
</evidence>
<dbReference type="RefSeq" id="WP_379046324.1">
    <property type="nucleotide sequence ID" value="NZ_JBHULZ010000039.1"/>
</dbReference>
<dbReference type="EMBL" id="JBHULZ010000039">
    <property type="protein sequence ID" value="MFD2697797.1"/>
    <property type="molecule type" value="Genomic_DNA"/>
</dbReference>
<protein>
    <submittedName>
        <fullName evidence="1">Uncharacterized protein</fullName>
    </submittedName>
</protein>
<keyword evidence="2" id="KW-1185">Reference proteome</keyword>
<sequence length="155" mass="18408">MKFKLLFLIIVLGISTIGFGQNLNMVIDVNDRLVVSEIGGVYLNFEYNDGTKDRILIDYHPGELILEKNLWEKIKSEETKKITLTFDYYTYKRGNQKIANFEVEMEKYHFKQRYLILHVYDFRERKYRKKYGCLTDAEYITEFNYPQGGILISCG</sequence>
<reference evidence="2" key="1">
    <citation type="journal article" date="2019" name="Int. J. Syst. Evol. Microbiol.">
        <title>The Global Catalogue of Microorganisms (GCM) 10K type strain sequencing project: providing services to taxonomists for standard genome sequencing and annotation.</title>
        <authorList>
            <consortium name="The Broad Institute Genomics Platform"/>
            <consortium name="The Broad Institute Genome Sequencing Center for Infectious Disease"/>
            <person name="Wu L."/>
            <person name="Ma J."/>
        </authorList>
    </citation>
    <scope>NUCLEOTIDE SEQUENCE [LARGE SCALE GENOMIC DNA]</scope>
    <source>
        <strain evidence="2">KCTC 42255</strain>
    </source>
</reference>
<proteinExistence type="predicted"/>